<sequence length="551" mass="62066">MKLEVEAISQDTVKPSFPTPPHLHHYQLSFLDQLQPLVFMPLVHFYPKYSDTNLTNIEQSDRIKKSLSDALTRFYVLAGRVKDNLYVDCNDEGVHYVEAKANCKLFEFLEDPIPGELNKFLPYELDEVNELPAAVQVTFFSCGGLVIGVLMSHRIIDALSFILFLNSWAAIARGHGNIVTPPMDSATLFPPQELSGLNMNIGITKDNIVTKRFVFDASAIGSIREKYSSDDKSIEYPRPTRVEALSAFIWSRFMASTQSKPDPNKIYKIVHALNLCTRTDPPLSFDYFGNITRFAMSVPSRDTEESFHGIIKPMREAIQKIDGDFVKMLQQGDVYLKYMKENISNFVKGELVTLSFTNLCRFPLYEVDFGWGKPAWVTSAKFTFKNLITFIDTKSGDGIEAKRKVILDELDREIRRNFECRGWLPLVDVDHPFPTALIREFYSNLSVHSDDSNTQYVMSWIRGEKQRAIQMKASSKRPRVESSTDVASHPPSSGDPTAKEHINPTAAVDPPPFSSSDASIRSMLDIVMTVQVAHAWTAFGGRAHGASGFAC</sequence>
<dbReference type="InParanoid" id="A0A7N2L989"/>
<dbReference type="AlphaFoldDB" id="A0A7N2L989"/>
<feature type="compositionally biased region" description="Polar residues" evidence="4">
    <location>
        <begin position="481"/>
        <end position="495"/>
    </location>
</feature>
<name>A0A7N2L989_QUELO</name>
<evidence type="ECO:0000313" key="6">
    <source>
        <dbReference type="Proteomes" id="UP000594261"/>
    </source>
</evidence>
<comment type="similarity">
    <text evidence="1">Belongs to the plant acyltransferase family.</text>
</comment>
<dbReference type="InterPro" id="IPR023213">
    <property type="entry name" value="CAT-like_dom_sf"/>
</dbReference>
<dbReference type="EnsemblPlants" id="QL03p055719:mrna">
    <property type="protein sequence ID" value="QL03p055719:mrna"/>
    <property type="gene ID" value="QL03p055719"/>
</dbReference>
<evidence type="ECO:0000256" key="2">
    <source>
        <dbReference type="ARBA" id="ARBA00022679"/>
    </source>
</evidence>
<dbReference type="GO" id="GO:0016746">
    <property type="term" value="F:acyltransferase activity"/>
    <property type="evidence" value="ECO:0007669"/>
    <property type="project" value="UniProtKB-KW"/>
</dbReference>
<dbReference type="EMBL" id="LRBV02000003">
    <property type="status" value="NOT_ANNOTATED_CDS"/>
    <property type="molecule type" value="Genomic_DNA"/>
</dbReference>
<keyword evidence="6" id="KW-1185">Reference proteome</keyword>
<evidence type="ECO:0000256" key="4">
    <source>
        <dbReference type="SAM" id="MobiDB-lite"/>
    </source>
</evidence>
<dbReference type="PANTHER" id="PTHR31623">
    <property type="entry name" value="F21J9.9"/>
    <property type="match status" value="1"/>
</dbReference>
<dbReference type="OMA" id="ANCKLFE"/>
<dbReference type="Pfam" id="PF02458">
    <property type="entry name" value="Transferase"/>
    <property type="match status" value="1"/>
</dbReference>
<feature type="region of interest" description="Disordered" evidence="4">
    <location>
        <begin position="471"/>
        <end position="514"/>
    </location>
</feature>
<reference evidence="5" key="2">
    <citation type="submission" date="2021-01" db="UniProtKB">
        <authorList>
            <consortium name="EnsemblPlants"/>
        </authorList>
    </citation>
    <scope>IDENTIFICATION</scope>
</reference>
<evidence type="ECO:0000313" key="5">
    <source>
        <dbReference type="EnsemblPlants" id="QL03p055719:mrna"/>
    </source>
</evidence>
<protein>
    <submittedName>
        <fullName evidence="5">Uncharacterized protein</fullName>
    </submittedName>
</protein>
<keyword evidence="3" id="KW-0012">Acyltransferase</keyword>
<dbReference type="Gramene" id="QL03p055719:mrna">
    <property type="protein sequence ID" value="QL03p055719:mrna"/>
    <property type="gene ID" value="QL03p055719"/>
</dbReference>
<dbReference type="Gene3D" id="3.30.559.10">
    <property type="entry name" value="Chloramphenicol acetyltransferase-like domain"/>
    <property type="match status" value="2"/>
</dbReference>
<organism evidence="5 6">
    <name type="scientific">Quercus lobata</name>
    <name type="common">Valley oak</name>
    <dbReference type="NCBI Taxonomy" id="97700"/>
    <lineage>
        <taxon>Eukaryota</taxon>
        <taxon>Viridiplantae</taxon>
        <taxon>Streptophyta</taxon>
        <taxon>Embryophyta</taxon>
        <taxon>Tracheophyta</taxon>
        <taxon>Spermatophyta</taxon>
        <taxon>Magnoliopsida</taxon>
        <taxon>eudicotyledons</taxon>
        <taxon>Gunneridae</taxon>
        <taxon>Pentapetalae</taxon>
        <taxon>rosids</taxon>
        <taxon>fabids</taxon>
        <taxon>Fagales</taxon>
        <taxon>Fagaceae</taxon>
        <taxon>Quercus</taxon>
    </lineage>
</organism>
<dbReference type="Proteomes" id="UP000594261">
    <property type="component" value="Chromosome 3"/>
</dbReference>
<keyword evidence="2" id="KW-0808">Transferase</keyword>
<dbReference type="PANTHER" id="PTHR31623:SF17">
    <property type="entry name" value="F21J9.9"/>
    <property type="match status" value="1"/>
</dbReference>
<reference evidence="5 6" key="1">
    <citation type="journal article" date="2016" name="G3 (Bethesda)">
        <title>First Draft Assembly and Annotation of the Genome of a California Endemic Oak Quercus lobata Nee (Fagaceae).</title>
        <authorList>
            <person name="Sork V.L."/>
            <person name="Fitz-Gibbon S.T."/>
            <person name="Puiu D."/>
            <person name="Crepeau M."/>
            <person name="Gugger P.F."/>
            <person name="Sherman R."/>
            <person name="Stevens K."/>
            <person name="Langley C.H."/>
            <person name="Pellegrini M."/>
            <person name="Salzberg S.L."/>
        </authorList>
    </citation>
    <scope>NUCLEOTIDE SEQUENCE [LARGE SCALE GENOMIC DNA]</scope>
    <source>
        <strain evidence="5 6">cv. SW786</strain>
    </source>
</reference>
<evidence type="ECO:0000256" key="3">
    <source>
        <dbReference type="ARBA" id="ARBA00023315"/>
    </source>
</evidence>
<accession>A0A7N2L989</accession>
<evidence type="ECO:0000256" key="1">
    <source>
        <dbReference type="ARBA" id="ARBA00009861"/>
    </source>
</evidence>
<proteinExistence type="inferred from homology"/>